<name>G4ZCQ9_PHYSP</name>
<dbReference type="PROSITE" id="PS01186">
    <property type="entry name" value="EGF_2"/>
    <property type="match status" value="1"/>
</dbReference>
<evidence type="ECO:0000256" key="3">
    <source>
        <dbReference type="PROSITE-ProRule" id="PRU00076"/>
    </source>
</evidence>
<feature type="domain" description="EGF-like" evidence="4">
    <location>
        <begin position="61"/>
        <end position="94"/>
    </location>
</feature>
<keyword evidence="6" id="KW-1185">Reference proteome</keyword>
<dbReference type="InterPro" id="IPR000742">
    <property type="entry name" value="EGF"/>
</dbReference>
<dbReference type="KEGG" id="psoj:PHYSODRAFT_504426"/>
<evidence type="ECO:0000256" key="1">
    <source>
        <dbReference type="ARBA" id="ARBA00022729"/>
    </source>
</evidence>
<proteinExistence type="predicted"/>
<dbReference type="OMA" id="ECTCFNG"/>
<evidence type="ECO:0000313" key="6">
    <source>
        <dbReference type="Proteomes" id="UP000002640"/>
    </source>
</evidence>
<dbReference type="RefSeq" id="XP_009526849.1">
    <property type="nucleotide sequence ID" value="XM_009528554.1"/>
</dbReference>
<dbReference type="AlphaFoldDB" id="G4ZCQ9"/>
<reference evidence="5 6" key="1">
    <citation type="journal article" date="2006" name="Science">
        <title>Phytophthora genome sequences uncover evolutionary origins and mechanisms of pathogenesis.</title>
        <authorList>
            <person name="Tyler B.M."/>
            <person name="Tripathy S."/>
            <person name="Zhang X."/>
            <person name="Dehal P."/>
            <person name="Jiang R.H."/>
            <person name="Aerts A."/>
            <person name="Arredondo F.D."/>
            <person name="Baxter L."/>
            <person name="Bensasson D."/>
            <person name="Beynon J.L."/>
            <person name="Chapman J."/>
            <person name="Damasceno C.M."/>
            <person name="Dorrance A.E."/>
            <person name="Dou D."/>
            <person name="Dickerman A.W."/>
            <person name="Dubchak I.L."/>
            <person name="Garbelotto M."/>
            <person name="Gijzen M."/>
            <person name="Gordon S.G."/>
            <person name="Govers F."/>
            <person name="Grunwald N.J."/>
            <person name="Huang W."/>
            <person name="Ivors K.L."/>
            <person name="Jones R.W."/>
            <person name="Kamoun S."/>
            <person name="Krampis K."/>
            <person name="Lamour K.H."/>
            <person name="Lee M.K."/>
            <person name="McDonald W.H."/>
            <person name="Medina M."/>
            <person name="Meijer H.J."/>
            <person name="Nordberg E.K."/>
            <person name="Maclean D.J."/>
            <person name="Ospina-Giraldo M.D."/>
            <person name="Morris P.F."/>
            <person name="Phuntumart V."/>
            <person name="Putnam N.H."/>
            <person name="Rash S."/>
            <person name="Rose J.K."/>
            <person name="Sakihama Y."/>
            <person name="Salamov A.A."/>
            <person name="Savidor A."/>
            <person name="Scheuring C.F."/>
            <person name="Smith B.M."/>
            <person name="Sobral B.W."/>
            <person name="Terry A."/>
            <person name="Torto-Alalibo T.A."/>
            <person name="Win J."/>
            <person name="Xu Z."/>
            <person name="Zhang H."/>
            <person name="Grigoriev I.V."/>
            <person name="Rokhsar D.S."/>
            <person name="Boore J.L."/>
        </authorList>
    </citation>
    <scope>NUCLEOTIDE SEQUENCE [LARGE SCALE GENOMIC DNA]</scope>
    <source>
        <strain evidence="5 6">P6497</strain>
    </source>
</reference>
<dbReference type="Proteomes" id="UP000002640">
    <property type="component" value="Unassembled WGS sequence"/>
</dbReference>
<dbReference type="Gene3D" id="2.60.120.260">
    <property type="entry name" value="Galactose-binding domain-like"/>
    <property type="match status" value="1"/>
</dbReference>
<keyword evidence="2 3" id="KW-1015">Disulfide bond</keyword>
<protein>
    <recommendedName>
        <fullName evidence="4">EGF-like domain-containing protein</fullName>
    </recommendedName>
</protein>
<evidence type="ECO:0000313" key="5">
    <source>
        <dbReference type="EMBL" id="EGZ17791.1"/>
    </source>
</evidence>
<dbReference type="InParanoid" id="G4ZCQ9"/>
<feature type="non-terminal residue" evidence="5">
    <location>
        <position position="701"/>
    </location>
</feature>
<evidence type="ECO:0000256" key="2">
    <source>
        <dbReference type="ARBA" id="ARBA00023157"/>
    </source>
</evidence>
<keyword evidence="3" id="KW-0245">EGF-like domain</keyword>
<dbReference type="STRING" id="1094619.G4ZCQ9"/>
<sequence length="701" mass="72753">MRRLQVRRVFCCPDADNFSCGSIVFPCSQCTCDSDWALAPDCSLRKCPTGVAWTDKARAANAAHAVAECSNRGVCDYSKGECTCFNGYTGAACQRLRCPSDCSGHGLCYSSATLASQYGPSSLAGGGPTYTNWEKESMTSCMCDMGYTGPDCSQTMCAKNDDPLTTGQAYRTIKIQVGADPTPGIALAGSVRVHFLGEVAVFSAVVVADAAHETACAQAFQSMRTVLTATCSISSVDSVTKGAIYTVAFTEWVHLGGENNLLYHNGNPPLSSFTCDLSQVTSANTPTCVITDGVATNVIEHVYCSNRGLCDFSTGQCVCYADFKGMDCNQPSNIPDSIDDNDGFIINPLGLAYTGTVLHLKTAKGSQADFYFMKIESSTLPILTMDGMGDTKLLHGDLELSTGALTITTIAQTSPAADIADTHITFTSTVLKVRASRLLSTNFKLFEAMVADTNTVVDIRGDGLTTIYTGGLNVVTGGATIANTVNAPSLTVINSFGTFSNSLLKLSTSRATLYPVATDFLLIDASANNVPAFTVEASGRTTIANGGLIVNGLGGGQISNSDTAASALVVSATSTSFASDAVSINTFSGLTHNMLKVTTQVAPAAAVDLFTIDNTGLTTITQGGLYITSGGATVNSGGLRIVNGGETIEFGGLRVKNGGETIELGGLNVINGGGKIATTSATTDVLTVEATATTFSSNARV</sequence>
<evidence type="ECO:0000259" key="4">
    <source>
        <dbReference type="PROSITE" id="PS50026"/>
    </source>
</evidence>
<dbReference type="InterPro" id="IPR050969">
    <property type="entry name" value="Dev_Signal_Modulators"/>
</dbReference>
<organism evidence="5 6">
    <name type="scientific">Phytophthora sojae (strain P6497)</name>
    <name type="common">Soybean stem and root rot agent</name>
    <name type="synonym">Phytophthora megasperma f. sp. glycines</name>
    <dbReference type="NCBI Taxonomy" id="1094619"/>
    <lineage>
        <taxon>Eukaryota</taxon>
        <taxon>Sar</taxon>
        <taxon>Stramenopiles</taxon>
        <taxon>Oomycota</taxon>
        <taxon>Peronosporomycetes</taxon>
        <taxon>Peronosporales</taxon>
        <taxon>Peronosporaceae</taxon>
        <taxon>Phytophthora</taxon>
    </lineage>
</organism>
<accession>G4ZCQ9</accession>
<dbReference type="Pfam" id="PF23106">
    <property type="entry name" value="EGF_Teneurin"/>
    <property type="match status" value="1"/>
</dbReference>
<dbReference type="PROSITE" id="PS50026">
    <property type="entry name" value="EGF_3"/>
    <property type="match status" value="1"/>
</dbReference>
<dbReference type="EMBL" id="JH159154">
    <property type="protein sequence ID" value="EGZ17791.1"/>
    <property type="molecule type" value="Genomic_DNA"/>
</dbReference>
<dbReference type="PROSITE" id="PS00022">
    <property type="entry name" value="EGF_1"/>
    <property type="match status" value="2"/>
</dbReference>
<dbReference type="SMART" id="SM00181">
    <property type="entry name" value="EGF"/>
    <property type="match status" value="3"/>
</dbReference>
<comment type="caution">
    <text evidence="3">Lacks conserved residue(s) required for the propagation of feature annotation.</text>
</comment>
<dbReference type="Gene3D" id="2.10.25.10">
    <property type="entry name" value="Laminin"/>
    <property type="match status" value="1"/>
</dbReference>
<gene>
    <name evidence="5" type="ORF">PHYSODRAFT_504426</name>
</gene>
<dbReference type="PANTHER" id="PTHR14949:SF56">
    <property type="entry name" value="EGF-LIKE-DOMAIN, MULTIPLE 7"/>
    <property type="match status" value="1"/>
</dbReference>
<dbReference type="PANTHER" id="PTHR14949">
    <property type="entry name" value="EGF-LIKE-DOMAIN, MULTIPLE 7, 8"/>
    <property type="match status" value="1"/>
</dbReference>
<dbReference type="GeneID" id="20658352"/>
<feature type="disulfide bond" evidence="3">
    <location>
        <begin position="84"/>
        <end position="93"/>
    </location>
</feature>
<keyword evidence="1" id="KW-0732">Signal</keyword>